<dbReference type="SUPFAM" id="SSF50978">
    <property type="entry name" value="WD40 repeat-like"/>
    <property type="match status" value="1"/>
</dbReference>
<keyword evidence="1 3" id="KW-0853">WD repeat</keyword>
<evidence type="ECO:0000313" key="4">
    <source>
        <dbReference type="EMBL" id="SLM36903.1"/>
    </source>
</evidence>
<dbReference type="InterPro" id="IPR001680">
    <property type="entry name" value="WD40_rpt"/>
</dbReference>
<dbReference type="PANTHER" id="PTHR19848">
    <property type="entry name" value="WD40 REPEAT PROTEIN"/>
    <property type="match status" value="1"/>
</dbReference>
<evidence type="ECO:0000256" key="3">
    <source>
        <dbReference type="PROSITE-ProRule" id="PRU00221"/>
    </source>
</evidence>
<dbReference type="InterPro" id="IPR036322">
    <property type="entry name" value="WD40_repeat_dom_sf"/>
</dbReference>
<dbReference type="Pfam" id="PF00400">
    <property type="entry name" value="WD40"/>
    <property type="match status" value="2"/>
</dbReference>
<evidence type="ECO:0000256" key="2">
    <source>
        <dbReference type="ARBA" id="ARBA00022737"/>
    </source>
</evidence>
<dbReference type="AlphaFoldDB" id="A0A1W5D189"/>
<sequence length="79" mass="8428">MPWWIKRGPEVEANWSATLQTLEGHSDTVWAVAFSPDGKQLASGSSDKTVRIWDAATGATLQTLEGHSDGVSAVAFSPD</sequence>
<proteinExistence type="predicted"/>
<dbReference type="PROSITE" id="PS00678">
    <property type="entry name" value="WD_REPEATS_1"/>
    <property type="match status" value="1"/>
</dbReference>
<evidence type="ECO:0000313" key="5">
    <source>
        <dbReference type="Proteomes" id="UP000192927"/>
    </source>
</evidence>
<feature type="non-terminal residue" evidence="4">
    <location>
        <position position="79"/>
    </location>
</feature>
<dbReference type="Gene3D" id="2.130.10.10">
    <property type="entry name" value="YVTN repeat-like/Quinoprotein amine dehydrogenase"/>
    <property type="match status" value="1"/>
</dbReference>
<name>A0A1W5D189_9LECA</name>
<dbReference type="EMBL" id="FWEW01001385">
    <property type="protein sequence ID" value="SLM36903.1"/>
    <property type="molecule type" value="Genomic_DNA"/>
</dbReference>
<dbReference type="PROSITE" id="PS50082">
    <property type="entry name" value="WD_REPEATS_2"/>
    <property type="match status" value="1"/>
</dbReference>
<protein>
    <submittedName>
        <fullName evidence="4">Nacht and wd40 domain protein</fullName>
    </submittedName>
</protein>
<keyword evidence="2" id="KW-0677">Repeat</keyword>
<feature type="repeat" description="WD" evidence="3">
    <location>
        <begin position="22"/>
        <end position="63"/>
    </location>
</feature>
<dbReference type="PROSITE" id="PS50294">
    <property type="entry name" value="WD_REPEATS_REGION"/>
    <property type="match status" value="1"/>
</dbReference>
<dbReference type="InterPro" id="IPR015943">
    <property type="entry name" value="WD40/YVTN_repeat-like_dom_sf"/>
</dbReference>
<reference evidence="5" key="1">
    <citation type="submission" date="2017-03" db="EMBL/GenBank/DDBJ databases">
        <authorList>
            <person name="Sharma R."/>
            <person name="Thines M."/>
        </authorList>
    </citation>
    <scope>NUCLEOTIDE SEQUENCE [LARGE SCALE GENOMIC DNA]</scope>
</reference>
<evidence type="ECO:0000256" key="1">
    <source>
        <dbReference type="ARBA" id="ARBA00022574"/>
    </source>
</evidence>
<dbReference type="Proteomes" id="UP000192927">
    <property type="component" value="Unassembled WGS sequence"/>
</dbReference>
<organism evidence="4 5">
    <name type="scientific">Lasallia pustulata</name>
    <dbReference type="NCBI Taxonomy" id="136370"/>
    <lineage>
        <taxon>Eukaryota</taxon>
        <taxon>Fungi</taxon>
        <taxon>Dikarya</taxon>
        <taxon>Ascomycota</taxon>
        <taxon>Pezizomycotina</taxon>
        <taxon>Lecanoromycetes</taxon>
        <taxon>OSLEUM clade</taxon>
        <taxon>Umbilicariomycetidae</taxon>
        <taxon>Umbilicariales</taxon>
        <taxon>Umbilicariaceae</taxon>
        <taxon>Lasallia</taxon>
    </lineage>
</organism>
<dbReference type="SMART" id="SM00320">
    <property type="entry name" value="WD40"/>
    <property type="match status" value="1"/>
</dbReference>
<keyword evidence="5" id="KW-1185">Reference proteome</keyword>
<dbReference type="PANTHER" id="PTHR19848:SF8">
    <property type="entry name" value="F-BOX AND WD REPEAT DOMAIN CONTAINING 7"/>
    <property type="match status" value="1"/>
</dbReference>
<accession>A0A1W5D189</accession>
<dbReference type="InterPro" id="IPR019775">
    <property type="entry name" value="WD40_repeat_CS"/>
</dbReference>